<dbReference type="PANTHER" id="PTHR36688:SF2">
    <property type="entry name" value="ENDONUCLEASE_EXONUCLEASE_PHOSPHATASE DOMAIN-CONTAINING PROTEIN"/>
    <property type="match status" value="1"/>
</dbReference>
<sequence length="520" mass="59037">MAINLLSWNCHGFRTHVDDIKNIINQYHPICIALQETYLTPERDFKIKNYSILRKDSIRNERAVGGVALLYSQRFPSRPFPLNTPLQAVAIQIDVKMLLTICVIYIPPNIIISQNELNELGNQLPAPFIIMGDWNGHSSLWGSQDTNARGLQIQKFISDHNLCLLNYSTRTFFHAPSRSFHTLDLAICSPSILARWNFSVDEDLHNSDHFPIILSHTSNNLTIPRQPPHFIYDRANWQVFKDLSELAPHIVHLADIYAAVEAVSNYIIKAAEASIPKTSGKIKKLSPDRVHCTMLKNLSENSLCLLLALFNRIWNGKAFPTAWRKAIVVPIPKVGKDPQNPSNYRPIALTSCLCKLMERMVNKRLVYILERKNILSINFRVASGTDVSFVVTQIQTAIARISEWADKNGFVFSVNKTKCMHFCRRRGIHPDPEILINGNVIPVVSEEKFLGVLLHQKLKFRRHVSNLKKKCNKSLDLLKLLSSKSCGADYDTLLKNYRALVLSKLDYCSIVYGSAAKTVL</sequence>
<dbReference type="AlphaFoldDB" id="A0A4Y2TXY5"/>
<proteinExistence type="predicted"/>
<evidence type="ECO:0000313" key="2">
    <source>
        <dbReference type="EMBL" id="GBO05478.1"/>
    </source>
</evidence>
<reference evidence="2 3" key="1">
    <citation type="journal article" date="2019" name="Sci. Rep.">
        <title>Orb-weaving spider Araneus ventricosus genome elucidates the spidroin gene catalogue.</title>
        <authorList>
            <person name="Kono N."/>
            <person name="Nakamura H."/>
            <person name="Ohtoshi R."/>
            <person name="Moran D.A.P."/>
            <person name="Shinohara A."/>
            <person name="Yoshida Y."/>
            <person name="Fujiwara M."/>
            <person name="Mori M."/>
            <person name="Tomita M."/>
            <person name="Arakawa K."/>
        </authorList>
    </citation>
    <scope>NUCLEOTIDE SEQUENCE [LARGE SCALE GENOMIC DNA]</scope>
</reference>
<evidence type="ECO:0000259" key="1">
    <source>
        <dbReference type="Pfam" id="PF14529"/>
    </source>
</evidence>
<keyword evidence="3" id="KW-1185">Reference proteome</keyword>
<accession>A0A4Y2TXY5</accession>
<dbReference type="Proteomes" id="UP000499080">
    <property type="component" value="Unassembled WGS sequence"/>
</dbReference>
<gene>
    <name evidence="2" type="ORF">AVEN_60532_1</name>
</gene>
<evidence type="ECO:0000313" key="3">
    <source>
        <dbReference type="Proteomes" id="UP000499080"/>
    </source>
</evidence>
<dbReference type="OrthoDB" id="6783807at2759"/>
<dbReference type="InterPro" id="IPR052560">
    <property type="entry name" value="RdDP_mobile_element"/>
</dbReference>
<comment type="caution">
    <text evidence="2">The sequence shown here is derived from an EMBL/GenBank/DDBJ whole genome shotgun (WGS) entry which is preliminary data.</text>
</comment>
<feature type="domain" description="Endonuclease/exonuclease/phosphatase" evidence="1">
    <location>
        <begin position="100"/>
        <end position="213"/>
    </location>
</feature>
<dbReference type="GO" id="GO:0003824">
    <property type="term" value="F:catalytic activity"/>
    <property type="evidence" value="ECO:0007669"/>
    <property type="project" value="InterPro"/>
</dbReference>
<protein>
    <recommendedName>
        <fullName evidence="1">Endonuclease/exonuclease/phosphatase domain-containing protein</fullName>
    </recommendedName>
</protein>
<name>A0A4Y2TXY5_ARAVE</name>
<dbReference type="PANTHER" id="PTHR36688">
    <property type="entry name" value="ENDO/EXONUCLEASE/PHOSPHATASE DOMAIN-CONTAINING PROTEIN"/>
    <property type="match status" value="1"/>
</dbReference>
<dbReference type="SUPFAM" id="SSF56219">
    <property type="entry name" value="DNase I-like"/>
    <property type="match status" value="1"/>
</dbReference>
<dbReference type="InterPro" id="IPR036691">
    <property type="entry name" value="Endo/exonu/phosph_ase_sf"/>
</dbReference>
<dbReference type="InterPro" id="IPR005135">
    <property type="entry name" value="Endo/exonuclease/phosphatase"/>
</dbReference>
<dbReference type="EMBL" id="BGPR01032104">
    <property type="protein sequence ID" value="GBO05478.1"/>
    <property type="molecule type" value="Genomic_DNA"/>
</dbReference>
<organism evidence="2 3">
    <name type="scientific">Araneus ventricosus</name>
    <name type="common">Orbweaver spider</name>
    <name type="synonym">Epeira ventricosa</name>
    <dbReference type="NCBI Taxonomy" id="182803"/>
    <lineage>
        <taxon>Eukaryota</taxon>
        <taxon>Metazoa</taxon>
        <taxon>Ecdysozoa</taxon>
        <taxon>Arthropoda</taxon>
        <taxon>Chelicerata</taxon>
        <taxon>Arachnida</taxon>
        <taxon>Araneae</taxon>
        <taxon>Araneomorphae</taxon>
        <taxon>Entelegynae</taxon>
        <taxon>Araneoidea</taxon>
        <taxon>Araneidae</taxon>
        <taxon>Araneus</taxon>
    </lineage>
</organism>
<dbReference type="Gene3D" id="3.60.10.10">
    <property type="entry name" value="Endonuclease/exonuclease/phosphatase"/>
    <property type="match status" value="1"/>
</dbReference>
<dbReference type="Pfam" id="PF14529">
    <property type="entry name" value="Exo_endo_phos_2"/>
    <property type="match status" value="1"/>
</dbReference>